<feature type="domain" description="Cytochrome oxidase subunit II transmembrane region profile" evidence="13">
    <location>
        <begin position="1"/>
        <end position="31"/>
    </location>
</feature>
<keyword evidence="7" id="KW-0812">Transmembrane</keyword>
<keyword evidence="5" id="KW-0679">Respiratory chain</keyword>
<dbReference type="PRINTS" id="PR01166">
    <property type="entry name" value="CYCOXIDASEII"/>
</dbReference>
<evidence type="ECO:0000256" key="4">
    <source>
        <dbReference type="ARBA" id="ARBA00012949"/>
    </source>
</evidence>
<comment type="subcellular location">
    <subcellularLocation>
        <location evidence="2">Membrane</location>
        <topology evidence="2">Multi-pass membrane protein</topology>
    </subcellularLocation>
</comment>
<evidence type="ECO:0000256" key="10">
    <source>
        <dbReference type="ARBA" id="ARBA00049512"/>
    </source>
</evidence>
<name>A0A9Q1Q4I2_9CARY</name>
<evidence type="ECO:0000256" key="8">
    <source>
        <dbReference type="ARBA" id="ARBA00023136"/>
    </source>
</evidence>
<comment type="similarity">
    <text evidence="3">Belongs to the cytochrome c oxidase subunit 2 family.</text>
</comment>
<sequence length="253" mass="28846">MEIIHNISLSIILMFIAIPSFALSHSMDEVEVDLTIITKAIGHQHIGYSNYNTSDEQSLIFDNYTIPKDDPKLGQSCLSEVDNRVVVPVKTHICIIVMSANVLHSWVVPSSVVKCDRVPGHLKLTSKPTIGQPHHWWCKLPKRGQFKIVLILYKDNRHSFFELFQLLHDFGRGSFSWKKKDLQWLQLPLLLPIAVCYESGKPGILNSFLLEQTHSWSYEAFLIGKKGRFGIKFPTFLLLRGKKEPDLQVPGLT</sequence>
<keyword evidence="5" id="KW-0249">Electron transport</keyword>
<evidence type="ECO:0000313" key="15">
    <source>
        <dbReference type="Proteomes" id="UP001153076"/>
    </source>
</evidence>
<accession>A0A9Q1Q4I2</accession>
<keyword evidence="6" id="KW-1278">Translocase</keyword>
<dbReference type="PROSITE" id="PS50999">
    <property type="entry name" value="COX2_TM"/>
    <property type="match status" value="1"/>
</dbReference>
<evidence type="ECO:0000313" key="14">
    <source>
        <dbReference type="EMBL" id="KAJ8429417.1"/>
    </source>
</evidence>
<dbReference type="Gene3D" id="2.60.40.420">
    <property type="entry name" value="Cupredoxins - blue copper proteins"/>
    <property type="match status" value="1"/>
</dbReference>
<dbReference type="GO" id="GO:0004129">
    <property type="term" value="F:cytochrome-c oxidase activity"/>
    <property type="evidence" value="ECO:0007669"/>
    <property type="project" value="UniProtKB-EC"/>
</dbReference>
<organism evidence="14 15">
    <name type="scientific">Carnegiea gigantea</name>
    <dbReference type="NCBI Taxonomy" id="171969"/>
    <lineage>
        <taxon>Eukaryota</taxon>
        <taxon>Viridiplantae</taxon>
        <taxon>Streptophyta</taxon>
        <taxon>Embryophyta</taxon>
        <taxon>Tracheophyta</taxon>
        <taxon>Spermatophyta</taxon>
        <taxon>Magnoliopsida</taxon>
        <taxon>eudicotyledons</taxon>
        <taxon>Gunneridae</taxon>
        <taxon>Pentapetalae</taxon>
        <taxon>Caryophyllales</taxon>
        <taxon>Cactineae</taxon>
        <taxon>Cactaceae</taxon>
        <taxon>Cactoideae</taxon>
        <taxon>Echinocereeae</taxon>
        <taxon>Carnegiea</taxon>
    </lineage>
</organism>
<reference evidence="14" key="1">
    <citation type="submission" date="2022-04" db="EMBL/GenBank/DDBJ databases">
        <title>Carnegiea gigantea Genome sequencing and assembly v2.</title>
        <authorList>
            <person name="Copetti D."/>
            <person name="Sanderson M.J."/>
            <person name="Burquez A."/>
            <person name="Wojciechowski M.F."/>
        </authorList>
    </citation>
    <scope>NUCLEOTIDE SEQUENCE</scope>
    <source>
        <strain evidence="14">SGP5-SGP5p</strain>
        <tissue evidence="14">Aerial part</tissue>
    </source>
</reference>
<dbReference type="SUPFAM" id="SSF49503">
    <property type="entry name" value="Cupredoxins"/>
    <property type="match status" value="1"/>
</dbReference>
<evidence type="ECO:0000256" key="5">
    <source>
        <dbReference type="ARBA" id="ARBA00022660"/>
    </source>
</evidence>
<dbReference type="PANTHER" id="PTHR22888">
    <property type="entry name" value="CYTOCHROME C OXIDASE, SUBUNIT II"/>
    <property type="match status" value="1"/>
</dbReference>
<keyword evidence="15" id="KW-1185">Reference proteome</keyword>
<dbReference type="Pfam" id="PF00116">
    <property type="entry name" value="COX2"/>
    <property type="match status" value="1"/>
</dbReference>
<feature type="domain" description="Cytochrome oxidase subunit II copper A binding" evidence="12">
    <location>
        <begin position="33"/>
        <end position="180"/>
    </location>
</feature>
<comment type="catalytic activity">
    <reaction evidence="10">
        <text>4 Fe(II)-[cytochrome c] + O2 + 8 H(+)(in) = 4 Fe(III)-[cytochrome c] + 2 H2O + 4 H(+)(out)</text>
        <dbReference type="Rhea" id="RHEA:11436"/>
        <dbReference type="Rhea" id="RHEA-COMP:10350"/>
        <dbReference type="Rhea" id="RHEA-COMP:14399"/>
        <dbReference type="ChEBI" id="CHEBI:15377"/>
        <dbReference type="ChEBI" id="CHEBI:15378"/>
        <dbReference type="ChEBI" id="CHEBI:15379"/>
        <dbReference type="ChEBI" id="CHEBI:29033"/>
        <dbReference type="ChEBI" id="CHEBI:29034"/>
        <dbReference type="EC" id="7.1.1.9"/>
    </reaction>
    <physiologicalReaction direction="left-to-right" evidence="10">
        <dbReference type="Rhea" id="RHEA:11437"/>
    </physiologicalReaction>
</comment>
<keyword evidence="7" id="KW-1133">Transmembrane helix</keyword>
<evidence type="ECO:0000256" key="1">
    <source>
        <dbReference type="ARBA" id="ARBA00001935"/>
    </source>
</evidence>
<dbReference type="GO" id="GO:0042773">
    <property type="term" value="P:ATP synthesis coupled electron transport"/>
    <property type="evidence" value="ECO:0007669"/>
    <property type="project" value="TreeGrafter"/>
</dbReference>
<evidence type="ECO:0000256" key="7">
    <source>
        <dbReference type="ARBA" id="ARBA00022989"/>
    </source>
</evidence>
<gene>
    <name evidence="14" type="ORF">Cgig2_027679</name>
</gene>
<evidence type="ECO:0000256" key="6">
    <source>
        <dbReference type="ARBA" id="ARBA00022967"/>
    </source>
</evidence>
<evidence type="ECO:0000259" key="13">
    <source>
        <dbReference type="PROSITE" id="PS50999"/>
    </source>
</evidence>
<dbReference type="InterPro" id="IPR008972">
    <property type="entry name" value="Cupredoxin"/>
</dbReference>
<evidence type="ECO:0000256" key="9">
    <source>
        <dbReference type="ARBA" id="ARBA00031389"/>
    </source>
</evidence>
<dbReference type="EMBL" id="JAKOGI010000896">
    <property type="protein sequence ID" value="KAJ8429417.1"/>
    <property type="molecule type" value="Genomic_DNA"/>
</dbReference>
<dbReference type="PROSITE" id="PS50857">
    <property type="entry name" value="COX2_CUA"/>
    <property type="match status" value="1"/>
</dbReference>
<proteinExistence type="inferred from homology"/>
<keyword evidence="11" id="KW-0732">Signal</keyword>
<dbReference type="GO" id="GO:0005507">
    <property type="term" value="F:copper ion binding"/>
    <property type="evidence" value="ECO:0007669"/>
    <property type="project" value="InterPro"/>
</dbReference>
<evidence type="ECO:0000256" key="3">
    <source>
        <dbReference type="ARBA" id="ARBA00007866"/>
    </source>
</evidence>
<evidence type="ECO:0000256" key="11">
    <source>
        <dbReference type="SAM" id="SignalP"/>
    </source>
</evidence>
<dbReference type="PANTHER" id="PTHR22888:SF9">
    <property type="entry name" value="CYTOCHROME C OXIDASE SUBUNIT 2"/>
    <property type="match status" value="1"/>
</dbReference>
<dbReference type="InterPro" id="IPR002429">
    <property type="entry name" value="CcO_II-like_C"/>
</dbReference>
<comment type="cofactor">
    <cofactor evidence="1">
        <name>Cu cation</name>
        <dbReference type="ChEBI" id="CHEBI:23378"/>
    </cofactor>
</comment>
<dbReference type="Proteomes" id="UP001153076">
    <property type="component" value="Unassembled WGS sequence"/>
</dbReference>
<dbReference type="GO" id="GO:0016020">
    <property type="term" value="C:membrane"/>
    <property type="evidence" value="ECO:0007669"/>
    <property type="project" value="UniProtKB-SubCell"/>
</dbReference>
<comment type="caution">
    <text evidence="14">The sequence shown here is derived from an EMBL/GenBank/DDBJ whole genome shotgun (WGS) entry which is preliminary data.</text>
</comment>
<dbReference type="EC" id="7.1.1.9" evidence="4"/>
<feature type="signal peptide" evidence="11">
    <location>
        <begin position="1"/>
        <end position="24"/>
    </location>
</feature>
<dbReference type="OrthoDB" id="539285at2759"/>
<evidence type="ECO:0000259" key="12">
    <source>
        <dbReference type="PROSITE" id="PS50857"/>
    </source>
</evidence>
<keyword evidence="5" id="KW-0813">Transport</keyword>
<feature type="chain" id="PRO_5040326790" description="cytochrome-c oxidase" evidence="11">
    <location>
        <begin position="25"/>
        <end position="253"/>
    </location>
</feature>
<dbReference type="AlphaFoldDB" id="A0A9Q1Q4I2"/>
<keyword evidence="8" id="KW-0472">Membrane</keyword>
<protein>
    <recommendedName>
        <fullName evidence="4">cytochrome-c oxidase</fullName>
        <ecNumber evidence="4">7.1.1.9</ecNumber>
    </recommendedName>
    <alternativeName>
        <fullName evidence="9">Cytochrome c oxidase polypeptide II</fullName>
    </alternativeName>
</protein>
<dbReference type="InterPro" id="IPR011759">
    <property type="entry name" value="Cyt_c_oxidase_su2_TM_dom"/>
</dbReference>
<dbReference type="InterPro" id="IPR045187">
    <property type="entry name" value="CcO_II"/>
</dbReference>
<evidence type="ECO:0000256" key="2">
    <source>
        <dbReference type="ARBA" id="ARBA00004141"/>
    </source>
</evidence>